<dbReference type="CDD" id="cd06423">
    <property type="entry name" value="CESA_like"/>
    <property type="match status" value="1"/>
</dbReference>
<dbReference type="EMBL" id="FQTW01000010">
    <property type="protein sequence ID" value="SHE95593.1"/>
    <property type="molecule type" value="Genomic_DNA"/>
</dbReference>
<dbReference type="InterPro" id="IPR001173">
    <property type="entry name" value="Glyco_trans_2-like"/>
</dbReference>
<proteinExistence type="inferred from homology"/>
<accession>A0A1M4XQP8</accession>
<evidence type="ECO:0000313" key="6">
    <source>
        <dbReference type="Proteomes" id="UP000184462"/>
    </source>
</evidence>
<protein>
    <submittedName>
        <fullName evidence="5">Glycosyl transferase family 2</fullName>
    </submittedName>
</protein>
<dbReference type="PANTHER" id="PTHR43630:SF1">
    <property type="entry name" value="POLY-BETA-1,6-N-ACETYL-D-GLUCOSAMINE SYNTHASE"/>
    <property type="match status" value="1"/>
</dbReference>
<feature type="domain" description="Glycosyltransferase 2-like" evidence="4">
    <location>
        <begin position="5"/>
        <end position="137"/>
    </location>
</feature>
<dbReference type="Pfam" id="PF00535">
    <property type="entry name" value="Glycos_transf_2"/>
    <property type="match status" value="1"/>
</dbReference>
<organism evidence="5 6">
    <name type="scientific">Psychroflexus salarius</name>
    <dbReference type="NCBI Taxonomy" id="1155689"/>
    <lineage>
        <taxon>Bacteria</taxon>
        <taxon>Pseudomonadati</taxon>
        <taxon>Bacteroidota</taxon>
        <taxon>Flavobacteriia</taxon>
        <taxon>Flavobacteriales</taxon>
        <taxon>Flavobacteriaceae</taxon>
        <taxon>Psychroflexus</taxon>
    </lineage>
</organism>
<keyword evidence="6" id="KW-1185">Reference proteome</keyword>
<evidence type="ECO:0000256" key="1">
    <source>
        <dbReference type="ARBA" id="ARBA00006739"/>
    </source>
</evidence>
<sequence length="283" mass="31807">MKVLVIIPAHNEAEFIKDTLNSLVQQTHLPAEVIVVNDNSTDSTEAIVQDFSKQYSFIKLVNRTSSNAHEPGSKIVKAFNFGLSHTSTQNMDLICKFDADLIFPADYLEVIVQAFSNEPKLGIYGGFCSIKSNSGWKLENLTGSKHVRGALKAYSKNCFQSIGGLKSEMGWDTIDELLAQYYGFTVKTNSELVVKHLKPTGTRYKTSLARKFGISLHQIRYDIGLAVLTSLKMGLKKHSLKFFIISMLNFFKAKTKKIPYLVDSKQGIFIRKLRWKGVLDKLV</sequence>
<evidence type="ECO:0000259" key="4">
    <source>
        <dbReference type="Pfam" id="PF00535"/>
    </source>
</evidence>
<keyword evidence="2" id="KW-0328">Glycosyltransferase</keyword>
<dbReference type="InterPro" id="IPR029044">
    <property type="entry name" value="Nucleotide-diphossugar_trans"/>
</dbReference>
<keyword evidence="3 5" id="KW-0808">Transferase</keyword>
<comment type="similarity">
    <text evidence="1">Belongs to the glycosyltransferase 2 family.</text>
</comment>
<evidence type="ECO:0000313" key="5">
    <source>
        <dbReference type="EMBL" id="SHE95593.1"/>
    </source>
</evidence>
<dbReference type="STRING" id="1155689.SAMN05444278_1105"/>
<dbReference type="AlphaFoldDB" id="A0A1M4XQP8"/>
<dbReference type="OrthoDB" id="1142396at2"/>
<gene>
    <name evidence="5" type="ORF">SAMN05444278_1105</name>
</gene>
<evidence type="ECO:0000256" key="2">
    <source>
        <dbReference type="ARBA" id="ARBA00022676"/>
    </source>
</evidence>
<dbReference type="GO" id="GO:0016757">
    <property type="term" value="F:glycosyltransferase activity"/>
    <property type="evidence" value="ECO:0007669"/>
    <property type="project" value="UniProtKB-KW"/>
</dbReference>
<dbReference type="Gene3D" id="3.90.550.10">
    <property type="entry name" value="Spore Coat Polysaccharide Biosynthesis Protein SpsA, Chain A"/>
    <property type="match status" value="1"/>
</dbReference>
<evidence type="ECO:0000256" key="3">
    <source>
        <dbReference type="ARBA" id="ARBA00022679"/>
    </source>
</evidence>
<dbReference type="RefSeq" id="WP_073193554.1">
    <property type="nucleotide sequence ID" value="NZ_FQTW01000010.1"/>
</dbReference>
<dbReference type="SUPFAM" id="SSF53448">
    <property type="entry name" value="Nucleotide-diphospho-sugar transferases"/>
    <property type="match status" value="1"/>
</dbReference>
<reference evidence="5 6" key="1">
    <citation type="submission" date="2016-11" db="EMBL/GenBank/DDBJ databases">
        <authorList>
            <person name="Jaros S."/>
            <person name="Januszkiewicz K."/>
            <person name="Wedrychowicz H."/>
        </authorList>
    </citation>
    <scope>NUCLEOTIDE SEQUENCE [LARGE SCALE GENOMIC DNA]</scope>
    <source>
        <strain evidence="5 6">DSM 25661</strain>
    </source>
</reference>
<dbReference type="PANTHER" id="PTHR43630">
    <property type="entry name" value="POLY-BETA-1,6-N-ACETYL-D-GLUCOSAMINE SYNTHASE"/>
    <property type="match status" value="1"/>
</dbReference>
<dbReference type="Proteomes" id="UP000184462">
    <property type="component" value="Unassembled WGS sequence"/>
</dbReference>
<name>A0A1M4XQP8_9FLAO</name>